<reference evidence="1" key="1">
    <citation type="submission" date="2020-08" db="EMBL/GenBank/DDBJ databases">
        <title>Plant associated metagenomes--Microbial community diversity and host control of community assembly across model and emerging plant ecological genomics systems.</title>
        <authorList>
            <person name="Dangl J."/>
        </authorList>
    </citation>
    <scope>NUCLEOTIDE SEQUENCE</scope>
    <source>
        <strain evidence="1">KD5</strain>
    </source>
</reference>
<comment type="caution">
    <text evidence="1">The sequence shown here is derived from an EMBL/GenBank/DDBJ whole genome shotgun (WGS) entry which is preliminary data.</text>
</comment>
<name>A0ACC5MJS1_9PSED</name>
<gene>
    <name evidence="1" type="ORF">FHR69_004917</name>
</gene>
<dbReference type="Proteomes" id="UP000589818">
    <property type="component" value="Unassembled WGS sequence"/>
</dbReference>
<keyword evidence="2" id="KW-1185">Reference proteome</keyword>
<proteinExistence type="predicted"/>
<evidence type="ECO:0000313" key="1">
    <source>
        <dbReference type="EMBL" id="MBB2888932.1"/>
    </source>
</evidence>
<protein>
    <submittedName>
        <fullName evidence="1">Uncharacterized protein YecT (DUF1311 family)</fullName>
    </submittedName>
</protein>
<organism evidence="1 2">
    <name type="scientific">Pseudomonas umsongensis</name>
    <dbReference type="NCBI Taxonomy" id="198618"/>
    <lineage>
        <taxon>Bacteria</taxon>
        <taxon>Pseudomonadati</taxon>
        <taxon>Pseudomonadota</taxon>
        <taxon>Gammaproteobacteria</taxon>
        <taxon>Pseudomonadales</taxon>
        <taxon>Pseudomonadaceae</taxon>
        <taxon>Pseudomonas</taxon>
    </lineage>
</organism>
<evidence type="ECO:0000313" key="2">
    <source>
        <dbReference type="Proteomes" id="UP000589818"/>
    </source>
</evidence>
<sequence length="456" mass="48771">MKRFVLGLTSVLIAFALLPFSAAFAQDDCSEISSSPQVVPCSEAAKNSADSQLNTSYHQLMARLESQYSVDPKLGVEYSTQVKESQRAWIKLRDTNCTVEAFEIEAAKPAHVAVVNNCIAKMSRERSAYLDGIAPETVGRSGSGGGGSASCPSSDFAQFLPAFSANAESQKRLTALAVKILVLKRTSDPGRFEPQITAETGSSLTFPLMTAMEGKTEGIEIETVDDTHMNVVDKRAGNSNIKIFNFAKKSCWALVGIEDWSISEKELVASGRPGMSRAENFCYQRAEGLGGLGALEQYRLTKELYEASLENYVCAAESGDPRASLSAASLSLSQMAPQLETSKLEALFKAAATTLPDGALSLSMFYCTGNSTDYDGPCQHPEQAEKELIRAVSMGSTNALNSLASSFESGDLGTKDISRALACYQLSAGKGDQAGINNVKRLESQGTESIKASHCI</sequence>
<accession>A0ACC5MJS1</accession>
<dbReference type="EMBL" id="JACHVR010000004">
    <property type="protein sequence ID" value="MBB2888932.1"/>
    <property type="molecule type" value="Genomic_DNA"/>
</dbReference>